<keyword evidence="3 4" id="KW-0067">ATP-binding</keyword>
<feature type="compositionally biased region" description="Basic and acidic residues" evidence="5">
    <location>
        <begin position="841"/>
        <end position="855"/>
    </location>
</feature>
<proteinExistence type="predicted"/>
<feature type="compositionally biased region" description="Acidic residues" evidence="5">
    <location>
        <begin position="1487"/>
        <end position="1501"/>
    </location>
</feature>
<feature type="compositionally biased region" description="Basic and acidic residues" evidence="5">
    <location>
        <begin position="1225"/>
        <end position="1243"/>
    </location>
</feature>
<protein>
    <recommendedName>
        <fullName evidence="1">non-specific serine/threonine protein kinase</fullName>
        <ecNumber evidence="1">2.7.11.1</ecNumber>
    </recommendedName>
</protein>
<feature type="compositionally biased region" description="Basic residues" evidence="5">
    <location>
        <begin position="1368"/>
        <end position="1377"/>
    </location>
</feature>
<evidence type="ECO:0000256" key="5">
    <source>
        <dbReference type="SAM" id="MobiDB-lite"/>
    </source>
</evidence>
<feature type="compositionally biased region" description="Low complexity" evidence="5">
    <location>
        <begin position="1565"/>
        <end position="1574"/>
    </location>
</feature>
<keyword evidence="2 4" id="KW-0547">Nucleotide-binding</keyword>
<feature type="region of interest" description="Disordered" evidence="5">
    <location>
        <begin position="601"/>
        <end position="623"/>
    </location>
</feature>
<feature type="region of interest" description="Disordered" evidence="5">
    <location>
        <begin position="1276"/>
        <end position="1343"/>
    </location>
</feature>
<dbReference type="Gene3D" id="3.30.200.20">
    <property type="entry name" value="Phosphorylase Kinase, domain 1"/>
    <property type="match status" value="1"/>
</dbReference>
<feature type="compositionally biased region" description="Low complexity" evidence="5">
    <location>
        <begin position="1287"/>
        <end position="1343"/>
    </location>
</feature>
<feature type="compositionally biased region" description="Gly residues" evidence="5">
    <location>
        <begin position="1204"/>
        <end position="1213"/>
    </location>
</feature>
<feature type="compositionally biased region" description="Acidic residues" evidence="5">
    <location>
        <begin position="948"/>
        <end position="985"/>
    </location>
</feature>
<dbReference type="SMART" id="SM00220">
    <property type="entry name" value="S_TKc"/>
    <property type="match status" value="1"/>
</dbReference>
<feature type="compositionally biased region" description="Basic residues" evidence="5">
    <location>
        <begin position="915"/>
        <end position="944"/>
    </location>
</feature>
<dbReference type="InterPro" id="IPR008271">
    <property type="entry name" value="Ser/Thr_kinase_AS"/>
</dbReference>
<feature type="compositionally biased region" description="Low complexity" evidence="5">
    <location>
        <begin position="1518"/>
        <end position="1528"/>
    </location>
</feature>
<dbReference type="InterPro" id="IPR017441">
    <property type="entry name" value="Protein_kinase_ATP_BS"/>
</dbReference>
<dbReference type="GO" id="GO:0005524">
    <property type="term" value="F:ATP binding"/>
    <property type="evidence" value="ECO:0007669"/>
    <property type="project" value="UniProtKB-UniRule"/>
</dbReference>
<feature type="region of interest" description="Disordered" evidence="5">
    <location>
        <begin position="223"/>
        <end position="263"/>
    </location>
</feature>
<feature type="region of interest" description="Disordered" evidence="5">
    <location>
        <begin position="303"/>
        <end position="355"/>
    </location>
</feature>
<feature type="compositionally biased region" description="Polar residues" evidence="5">
    <location>
        <begin position="1533"/>
        <end position="1542"/>
    </location>
</feature>
<dbReference type="EnsemblMetazoa" id="ENSAATROPT011628">
    <property type="protein sequence ID" value="ENSAATROPP010523"/>
    <property type="gene ID" value="ENSAATROPG009464"/>
</dbReference>
<feature type="compositionally biased region" description="Low complexity" evidence="5">
    <location>
        <begin position="1379"/>
        <end position="1406"/>
    </location>
</feature>
<evidence type="ECO:0000313" key="8">
    <source>
        <dbReference type="Proteomes" id="UP000075880"/>
    </source>
</evidence>
<name>A0AAG5DIN6_ANOAO</name>
<accession>A0AAG5DIN6</accession>
<dbReference type="FunFam" id="3.30.200.20:FF:000726">
    <property type="entry name" value="Uncharacterized protein, isoform A"/>
    <property type="match status" value="1"/>
</dbReference>
<dbReference type="PROSITE" id="PS50011">
    <property type="entry name" value="PROTEIN_KINASE_DOM"/>
    <property type="match status" value="1"/>
</dbReference>
<feature type="compositionally biased region" description="Basic residues" evidence="5">
    <location>
        <begin position="1119"/>
        <end position="1132"/>
    </location>
</feature>
<dbReference type="PANTHER" id="PTHR11909">
    <property type="entry name" value="CASEIN KINASE-RELATED"/>
    <property type="match status" value="1"/>
</dbReference>
<feature type="compositionally biased region" description="Acidic residues" evidence="5">
    <location>
        <begin position="811"/>
        <end position="823"/>
    </location>
</feature>
<keyword evidence="8" id="KW-1185">Reference proteome</keyword>
<feature type="domain" description="Protein kinase" evidence="6">
    <location>
        <begin position="76"/>
        <end position="538"/>
    </location>
</feature>
<dbReference type="Proteomes" id="UP000075880">
    <property type="component" value="Unassembled WGS sequence"/>
</dbReference>
<dbReference type="GO" id="GO:0004674">
    <property type="term" value="F:protein serine/threonine kinase activity"/>
    <property type="evidence" value="ECO:0007669"/>
    <property type="project" value="UniProtKB-EC"/>
</dbReference>
<dbReference type="EC" id="2.7.11.1" evidence="1"/>
<feature type="compositionally biased region" description="Pro residues" evidence="5">
    <location>
        <begin position="35"/>
        <end position="45"/>
    </location>
</feature>
<feature type="compositionally biased region" description="Acidic residues" evidence="5">
    <location>
        <begin position="856"/>
        <end position="904"/>
    </location>
</feature>
<dbReference type="SUPFAM" id="SSF56112">
    <property type="entry name" value="Protein kinase-like (PK-like)"/>
    <property type="match status" value="1"/>
</dbReference>
<dbReference type="InterPro" id="IPR000719">
    <property type="entry name" value="Prot_kinase_dom"/>
</dbReference>
<feature type="compositionally biased region" description="Basic and acidic residues" evidence="5">
    <location>
        <begin position="1083"/>
        <end position="1093"/>
    </location>
</feature>
<dbReference type="Gene3D" id="1.10.510.10">
    <property type="entry name" value="Transferase(Phosphotransferase) domain 1"/>
    <property type="match status" value="2"/>
</dbReference>
<feature type="compositionally biased region" description="Basic and acidic residues" evidence="5">
    <location>
        <begin position="775"/>
        <end position="793"/>
    </location>
</feature>
<feature type="region of interest" description="Disordered" evidence="5">
    <location>
        <begin position="1"/>
        <end position="52"/>
    </location>
</feature>
<feature type="compositionally biased region" description="Acidic residues" evidence="5">
    <location>
        <begin position="994"/>
        <end position="1023"/>
    </location>
</feature>
<feature type="compositionally biased region" description="Polar residues" evidence="5">
    <location>
        <begin position="239"/>
        <end position="250"/>
    </location>
</feature>
<evidence type="ECO:0000256" key="1">
    <source>
        <dbReference type="ARBA" id="ARBA00012513"/>
    </source>
</evidence>
<dbReference type="PROSITE" id="PS00107">
    <property type="entry name" value="PROTEIN_KINASE_ATP"/>
    <property type="match status" value="1"/>
</dbReference>
<feature type="compositionally biased region" description="Basic residues" evidence="5">
    <location>
        <begin position="1244"/>
        <end position="1253"/>
    </location>
</feature>
<dbReference type="PROSITE" id="PS00108">
    <property type="entry name" value="PROTEIN_KINASE_ST"/>
    <property type="match status" value="1"/>
</dbReference>
<dbReference type="Pfam" id="PF00069">
    <property type="entry name" value="Pkinase"/>
    <property type="match status" value="1"/>
</dbReference>
<feature type="compositionally biased region" description="Acidic residues" evidence="5">
    <location>
        <begin position="831"/>
        <end position="840"/>
    </location>
</feature>
<organism evidence="7 8">
    <name type="scientific">Anopheles atroparvus</name>
    <name type="common">European mosquito</name>
    <dbReference type="NCBI Taxonomy" id="41427"/>
    <lineage>
        <taxon>Eukaryota</taxon>
        <taxon>Metazoa</taxon>
        <taxon>Ecdysozoa</taxon>
        <taxon>Arthropoda</taxon>
        <taxon>Hexapoda</taxon>
        <taxon>Insecta</taxon>
        <taxon>Pterygota</taxon>
        <taxon>Neoptera</taxon>
        <taxon>Endopterygota</taxon>
        <taxon>Diptera</taxon>
        <taxon>Nematocera</taxon>
        <taxon>Culicoidea</taxon>
        <taxon>Culicidae</taxon>
        <taxon>Anophelinae</taxon>
        <taxon>Anopheles</taxon>
    </lineage>
</organism>
<sequence length="1665" mass="182029">MGKRNAAAAIVDVDRLQQFETPPKRMKHHAATQPAPAPAPPPSIPAPSADDSASEFTLSKEFVDGTKLMDLTLKQWRIGKPIGKGSFGEIFLASDDIDTPVTSENAMYVVKIEPHSNGPLFVEIHCLLNTAKRSDTCHIPPGMPEYIASGSHIFKDERYRFLILKRYERDLHSLIKNKRVNPKSIPVVACQILDVLEHLHDQGYVHSDIKAENLMIGKVPQEAGGASANGRNGVAVCPQRSSNGTASTETGKGGRRGGRKGGAPVLQAADIVGHLLENGLYQHQEQEMGGRVRNLRPLKTVTYRDLSDEDDRSRGASSAGGGVGGAGVAGSKTDRSAYRRRGRKKTDDASFSCSISPRRSGYEELRAATEEAHWNELRQHKHHLRAAADGGAAERKPTVPLEDRIHLIDFGLASKFMDSSGQHRPFCMDQRRAHDGTLEFTSRDAHMGAHARRSDLECLGYNLVYWSRGFLPWKDEKLLNQPEQVHRMKEYFMTDVREMQRLVYGDDCPAYLGDFLAYVSQLTYDERPDYQHCRSLFLKELKRLGCPVGRNQALRLDVDAIERLSEPLTAQDEAEITNKINHVKSLMKLGGALFPYRESTLHSKASSPKNLRSKRRDAANGGRNSLAAADGVQAAAGGVSALGGGPLVASNVVSTRKREKKISCEEIFATDADQIARERVEKEYERAEQMEETVIRYTGRPTYAIQELERKIRNGGGGHNGWCGGGGGGGASGGLEYTESEDYIKGYTKPMMDILRKRQSQLFREIAAANSTANRNKEEPAVKDDHQQHEVKQTKAIQAANRQHETKSDNDAVEGVEQDEAENNEGKEPCCSEDEEDDEEMEKRLSREKYYHDTDYEVQADEEEEDDELSTVEEEEEEEEEEDDEEEEEEEQEEDDQYEEEEDTASAALVLHNGHATRKRQTSSVKSRQKKAPASKTAHHHHHKQQEEDTDSDFFNDGGCDGEEVEEEEEEEDELEEENEMEESDGGSAKDEDAIVADDGVGEQEDGQDVEEEEDQQDSDFNDQESTTSGSDVVIPGKRRRIVSSTIGGGHRRGSGKKSSPNGRTLKAKVKGRGRKRSNTSSKAREMEIHGSNDDDETLVNGYGSVDGCSIEKVTNKAGGRRHSKKKKHHQKQVVAHDCDDEEDGDNARHNGTAPVPVTVVRQSHHHNNNNHCNSKAYYGDVDDSSHDMAPPANGNGDGLMMSSGGGGGGGGESKYRLVKRRKSCLRERIRPTDRGNDYDQQRKQKAAQRNKRRSETAVLRLSAGLQDSRGVHELESTLNDDDEEVSCSSSTNISSASTGSSSSSSSSSSTGSGSASSSGSSTSRHSIGMSSRGRTGSVPSSVVSEEAAFAIASFRAEDQPAQAAGAQKRKRGRPRKVPAQPAAAAAAAPVAHAFDTQDSSNSSSTTRRRQHEEPIVAEQPAAAVGGCISDASQTRWSRANSSHSNRSAGNSRASSVSTSTTGSGAAEGASTHHDYGCSRGRLPTLPEDDDFLDEDDDDTRDVDYSPVCTRRKRKALTTAMTSTSSSTGNGNGISRKTTATNAPVRRRNDSSKGGNGRGTGPATSSSSSSSSSSTVSHVADSGFGASSGPPVAVAIAHRPEPEPPQPPVVVAIQPNRGRRFPQHQDFYHPIEEPMAPLHPHHHHHHQHLQHHHPPTMLVRTYSRG</sequence>
<evidence type="ECO:0000256" key="3">
    <source>
        <dbReference type="ARBA" id="ARBA00022840"/>
    </source>
</evidence>
<feature type="compositionally biased region" description="Gly residues" evidence="5">
    <location>
        <begin position="318"/>
        <end position="328"/>
    </location>
</feature>
<feature type="compositionally biased region" description="Low complexity" evidence="5">
    <location>
        <begin position="1438"/>
        <end position="1470"/>
    </location>
</feature>
<feature type="binding site" evidence="4">
    <location>
        <position position="111"/>
    </location>
    <ligand>
        <name>ATP</name>
        <dbReference type="ChEBI" id="CHEBI:30616"/>
    </ligand>
</feature>
<feature type="region of interest" description="Disordered" evidence="5">
    <location>
        <begin position="770"/>
        <end position="1154"/>
    </location>
</feature>
<evidence type="ECO:0000259" key="6">
    <source>
        <dbReference type="PROSITE" id="PS50011"/>
    </source>
</evidence>
<feature type="region of interest" description="Disordered" evidence="5">
    <location>
        <begin position="1355"/>
        <end position="1607"/>
    </location>
</feature>
<dbReference type="InterPro" id="IPR011009">
    <property type="entry name" value="Kinase-like_dom_sf"/>
</dbReference>
<evidence type="ECO:0000256" key="4">
    <source>
        <dbReference type="PROSITE-ProRule" id="PRU10141"/>
    </source>
</evidence>
<feature type="compositionally biased region" description="Basic residues" evidence="5">
    <location>
        <begin position="1066"/>
        <end position="1078"/>
    </location>
</feature>
<reference evidence="7" key="1">
    <citation type="submission" date="2024-04" db="UniProtKB">
        <authorList>
            <consortium name="EnsemblMetazoa"/>
        </authorList>
    </citation>
    <scope>IDENTIFICATION</scope>
    <source>
        <strain evidence="7">EBRO</strain>
    </source>
</reference>
<feature type="region of interest" description="Disordered" evidence="5">
    <location>
        <begin position="1182"/>
        <end position="1257"/>
    </location>
</feature>
<evidence type="ECO:0000256" key="2">
    <source>
        <dbReference type="ARBA" id="ARBA00022741"/>
    </source>
</evidence>
<dbReference type="InterPro" id="IPR050235">
    <property type="entry name" value="CK1_Ser-Thr_kinase"/>
</dbReference>
<evidence type="ECO:0000313" key="7">
    <source>
        <dbReference type="EnsemblMetazoa" id="ENSAATROPP010523"/>
    </source>
</evidence>